<comment type="caution">
    <text evidence="1">The sequence shown here is derived from an EMBL/GenBank/DDBJ whole genome shotgun (WGS) entry which is preliminary data.</text>
</comment>
<gene>
    <name evidence="1" type="ORF">MENTE1834_LOCUS5374</name>
</gene>
<accession>A0ACB0XZ85</accession>
<reference evidence="1" key="1">
    <citation type="submission" date="2023-11" db="EMBL/GenBank/DDBJ databases">
        <authorList>
            <person name="Poullet M."/>
        </authorList>
    </citation>
    <scope>NUCLEOTIDE SEQUENCE</scope>
    <source>
        <strain evidence="1">E1834</strain>
    </source>
</reference>
<evidence type="ECO:0000313" key="2">
    <source>
        <dbReference type="Proteomes" id="UP001497535"/>
    </source>
</evidence>
<dbReference type="EMBL" id="CAVMJV010000004">
    <property type="protein sequence ID" value="CAK5024036.1"/>
    <property type="molecule type" value="Genomic_DNA"/>
</dbReference>
<protein>
    <submittedName>
        <fullName evidence="1">Uncharacterized protein</fullName>
    </submittedName>
</protein>
<dbReference type="Proteomes" id="UP001497535">
    <property type="component" value="Unassembled WGS sequence"/>
</dbReference>
<name>A0ACB0XZ85_MELEN</name>
<evidence type="ECO:0000313" key="1">
    <source>
        <dbReference type="EMBL" id="CAK5024036.1"/>
    </source>
</evidence>
<sequence>MAKLPIYKKITYFIVIWQPEIKIFDFGTSRMLPDGQEFINTIKGERLAFKYLAPETIHKKILSKNGCVEFWSTMF</sequence>
<organism evidence="1 2">
    <name type="scientific">Meloidogyne enterolobii</name>
    <name type="common">Root-knot nematode worm</name>
    <name type="synonym">Meloidogyne mayaguensis</name>
    <dbReference type="NCBI Taxonomy" id="390850"/>
    <lineage>
        <taxon>Eukaryota</taxon>
        <taxon>Metazoa</taxon>
        <taxon>Ecdysozoa</taxon>
        <taxon>Nematoda</taxon>
        <taxon>Chromadorea</taxon>
        <taxon>Rhabditida</taxon>
        <taxon>Tylenchina</taxon>
        <taxon>Tylenchomorpha</taxon>
        <taxon>Tylenchoidea</taxon>
        <taxon>Meloidogynidae</taxon>
        <taxon>Meloidogyninae</taxon>
        <taxon>Meloidogyne</taxon>
    </lineage>
</organism>
<proteinExistence type="predicted"/>
<keyword evidence="2" id="KW-1185">Reference proteome</keyword>